<protein>
    <submittedName>
        <fullName evidence="2">Uncharacterized protein</fullName>
    </submittedName>
</protein>
<reference evidence="2 3" key="1">
    <citation type="submission" date="2023-09" db="EMBL/GenBank/DDBJ databases">
        <authorList>
            <person name="Wang M."/>
        </authorList>
    </citation>
    <scope>NUCLEOTIDE SEQUENCE [LARGE SCALE GENOMIC DNA]</scope>
    <source>
        <strain evidence="2">GT-2023</strain>
        <tissue evidence="2">Liver</tissue>
    </source>
</reference>
<gene>
    <name evidence="2" type="ORF">QQF64_028345</name>
</gene>
<evidence type="ECO:0000313" key="3">
    <source>
        <dbReference type="Proteomes" id="UP001558613"/>
    </source>
</evidence>
<dbReference type="EMBL" id="JAYMGO010000006">
    <property type="protein sequence ID" value="KAL1272483.1"/>
    <property type="molecule type" value="Genomic_DNA"/>
</dbReference>
<proteinExistence type="predicted"/>
<organism evidence="2 3">
    <name type="scientific">Cirrhinus molitorella</name>
    <name type="common">mud carp</name>
    <dbReference type="NCBI Taxonomy" id="172907"/>
    <lineage>
        <taxon>Eukaryota</taxon>
        <taxon>Metazoa</taxon>
        <taxon>Chordata</taxon>
        <taxon>Craniata</taxon>
        <taxon>Vertebrata</taxon>
        <taxon>Euteleostomi</taxon>
        <taxon>Actinopterygii</taxon>
        <taxon>Neopterygii</taxon>
        <taxon>Teleostei</taxon>
        <taxon>Ostariophysi</taxon>
        <taxon>Cypriniformes</taxon>
        <taxon>Cyprinidae</taxon>
        <taxon>Labeoninae</taxon>
        <taxon>Labeonini</taxon>
        <taxon>Cirrhinus</taxon>
    </lineage>
</organism>
<evidence type="ECO:0000256" key="1">
    <source>
        <dbReference type="SAM" id="MobiDB-lite"/>
    </source>
</evidence>
<feature type="region of interest" description="Disordered" evidence="1">
    <location>
        <begin position="65"/>
        <end position="86"/>
    </location>
</feature>
<evidence type="ECO:0000313" key="2">
    <source>
        <dbReference type="EMBL" id="KAL1272483.1"/>
    </source>
</evidence>
<accession>A0ABR3N6P7</accession>
<keyword evidence="3" id="KW-1185">Reference proteome</keyword>
<name>A0ABR3N6P7_9TELE</name>
<dbReference type="Proteomes" id="UP001558613">
    <property type="component" value="Unassembled WGS sequence"/>
</dbReference>
<sequence length="86" mass="10027">MKRVYRVPFERNSDRVKNQRVEYVQRMFEIEGQPVPHEIIFVDEAEKQSALNVIEATDFVDALEREPPYRRGTKRAGASESASGWD</sequence>
<comment type="caution">
    <text evidence="2">The sequence shown here is derived from an EMBL/GenBank/DDBJ whole genome shotgun (WGS) entry which is preliminary data.</text>
</comment>